<evidence type="ECO:0000256" key="5">
    <source>
        <dbReference type="ARBA" id="ARBA00023277"/>
    </source>
</evidence>
<proteinExistence type="inferred from homology"/>
<dbReference type="GO" id="GO:0016787">
    <property type="term" value="F:hydrolase activity"/>
    <property type="evidence" value="ECO:0007669"/>
    <property type="project" value="UniProtKB-KW"/>
</dbReference>
<dbReference type="NCBIfam" id="TIGR01549">
    <property type="entry name" value="HAD-SF-IA-v1"/>
    <property type="match status" value="1"/>
</dbReference>
<dbReference type="AlphaFoldDB" id="A0ABD6B2G0"/>
<dbReference type="InterPro" id="IPR006439">
    <property type="entry name" value="HAD-SF_hydro_IA"/>
</dbReference>
<dbReference type="PANTHER" id="PTHR46193:SF18">
    <property type="entry name" value="HEXITOL PHOSPHATASE B"/>
    <property type="match status" value="1"/>
</dbReference>
<dbReference type="SFLD" id="SFLDG01129">
    <property type="entry name" value="C1.5:_HAD__Beta-PGM__Phosphata"/>
    <property type="match status" value="1"/>
</dbReference>
<keyword evidence="7" id="KW-1185">Reference proteome</keyword>
<dbReference type="InterPro" id="IPR051600">
    <property type="entry name" value="Beta-PGM-like"/>
</dbReference>
<dbReference type="NCBIfam" id="TIGR01509">
    <property type="entry name" value="HAD-SF-IA-v3"/>
    <property type="match status" value="1"/>
</dbReference>
<dbReference type="EMBL" id="JBHUDH010000011">
    <property type="protein sequence ID" value="MFD1524933.1"/>
    <property type="molecule type" value="Genomic_DNA"/>
</dbReference>
<dbReference type="SUPFAM" id="SSF56784">
    <property type="entry name" value="HAD-like"/>
    <property type="match status" value="1"/>
</dbReference>
<protein>
    <submittedName>
        <fullName evidence="6">HAD family hydrolase</fullName>
    </submittedName>
</protein>
<dbReference type="Gene3D" id="1.10.150.240">
    <property type="entry name" value="Putative phosphatase, domain 2"/>
    <property type="match status" value="1"/>
</dbReference>
<gene>
    <name evidence="6" type="ORF">ACFR9S_01275</name>
</gene>
<dbReference type="InterPro" id="IPR036412">
    <property type="entry name" value="HAD-like_sf"/>
</dbReference>
<name>A0ABD6B2G0_9EURY</name>
<dbReference type="Pfam" id="PF00702">
    <property type="entry name" value="Hydrolase"/>
    <property type="match status" value="1"/>
</dbReference>
<keyword evidence="5" id="KW-0119">Carbohydrate metabolism</keyword>
<evidence type="ECO:0000313" key="6">
    <source>
        <dbReference type="EMBL" id="MFD1524933.1"/>
    </source>
</evidence>
<comment type="cofactor">
    <cofactor evidence="1">
        <name>Mg(2+)</name>
        <dbReference type="ChEBI" id="CHEBI:18420"/>
    </cofactor>
</comment>
<dbReference type="PANTHER" id="PTHR46193">
    <property type="entry name" value="6-PHOSPHOGLUCONATE PHOSPHATASE"/>
    <property type="match status" value="1"/>
</dbReference>
<dbReference type="Gene3D" id="3.40.50.1000">
    <property type="entry name" value="HAD superfamily/HAD-like"/>
    <property type="match status" value="1"/>
</dbReference>
<evidence type="ECO:0000256" key="4">
    <source>
        <dbReference type="ARBA" id="ARBA00022842"/>
    </source>
</evidence>
<dbReference type="GO" id="GO:0046872">
    <property type="term" value="F:metal ion binding"/>
    <property type="evidence" value="ECO:0007669"/>
    <property type="project" value="UniProtKB-KW"/>
</dbReference>
<evidence type="ECO:0000256" key="1">
    <source>
        <dbReference type="ARBA" id="ARBA00001946"/>
    </source>
</evidence>
<dbReference type="InterPro" id="IPR023198">
    <property type="entry name" value="PGP-like_dom2"/>
</dbReference>
<keyword evidence="6" id="KW-0378">Hydrolase</keyword>
<organism evidence="6 7">
    <name type="scientific">Halolamina salina</name>
    <dbReference type="NCBI Taxonomy" id="1220023"/>
    <lineage>
        <taxon>Archaea</taxon>
        <taxon>Methanobacteriati</taxon>
        <taxon>Methanobacteriota</taxon>
        <taxon>Stenosarchaea group</taxon>
        <taxon>Halobacteria</taxon>
        <taxon>Halobacteriales</taxon>
        <taxon>Haloferacaceae</taxon>
    </lineage>
</organism>
<evidence type="ECO:0000313" key="7">
    <source>
        <dbReference type="Proteomes" id="UP001597111"/>
    </source>
</evidence>
<reference evidence="6 7" key="1">
    <citation type="journal article" date="2019" name="Int. J. Syst. Evol. Microbiol.">
        <title>The Global Catalogue of Microorganisms (GCM) 10K type strain sequencing project: providing services to taxonomists for standard genome sequencing and annotation.</title>
        <authorList>
            <consortium name="The Broad Institute Genomics Platform"/>
            <consortium name="The Broad Institute Genome Sequencing Center for Infectious Disease"/>
            <person name="Wu L."/>
            <person name="Ma J."/>
        </authorList>
    </citation>
    <scope>NUCLEOTIDE SEQUENCE [LARGE SCALE GENOMIC DNA]</scope>
    <source>
        <strain evidence="6 7">CGMCC 1.12285</strain>
    </source>
</reference>
<keyword evidence="4" id="KW-0460">Magnesium</keyword>
<keyword evidence="3" id="KW-0479">Metal-binding</keyword>
<comment type="similarity">
    <text evidence="2">Belongs to the HAD-like hydrolase superfamily.</text>
</comment>
<evidence type="ECO:0000256" key="2">
    <source>
        <dbReference type="ARBA" id="ARBA00007958"/>
    </source>
</evidence>
<dbReference type="SFLD" id="SFLDS00003">
    <property type="entry name" value="Haloacid_Dehalogenase"/>
    <property type="match status" value="1"/>
</dbReference>
<dbReference type="RefSeq" id="WP_379730769.1">
    <property type="nucleotide sequence ID" value="NZ_JBHSWZ010000021.1"/>
</dbReference>
<accession>A0ABD6B2G0</accession>
<dbReference type="InterPro" id="IPR023214">
    <property type="entry name" value="HAD_sf"/>
</dbReference>
<sequence length="216" mass="23825">MDALLFDMDGVVVDSEDYWHRAEREELLPAVLDGELPDLDEITGMPYREIYDYLDANYETRVSKSEFVDLYDETAETVYREEVELLDCFAEVREAARDAGVPVGLVSSSPPTWMGYVLDRFGLQFDLILSNDEVDGPGKPEPAIYEAAAERFGVDPVDCVAVEDSRNGSLAAERAGMVVVGLRVDHNAGTDLSACDVVCDGSEELLAELSRRLGES</sequence>
<evidence type="ECO:0000256" key="3">
    <source>
        <dbReference type="ARBA" id="ARBA00022723"/>
    </source>
</evidence>
<dbReference type="Proteomes" id="UP001597111">
    <property type="component" value="Unassembled WGS sequence"/>
</dbReference>
<comment type="caution">
    <text evidence="6">The sequence shown here is derived from an EMBL/GenBank/DDBJ whole genome shotgun (WGS) entry which is preliminary data.</text>
</comment>